<dbReference type="CDD" id="cd00207">
    <property type="entry name" value="fer2"/>
    <property type="match status" value="1"/>
</dbReference>
<sequence>MPTQELIPIRFALNGRTVEARVPPGMTLLELVRREFRLTAAKEGCGKGECGACTVLLNDQPINSCLKLAASLRPTDRVVTLEGLADDPLMVTIQKAYVAEGAVQCGFCIPGMVMSSYHLLRTHPQPSAAQIKEFHSGNLCRCTGYAKIEKAVAKAAAAAATSGQPAGGPAPEPRKETR</sequence>
<gene>
    <name evidence="8" type="ORF">OZSIB_2378</name>
</gene>
<dbReference type="SUPFAM" id="SSF47741">
    <property type="entry name" value="CO dehydrogenase ISP C-domain like"/>
    <property type="match status" value="1"/>
</dbReference>
<reference evidence="8 9" key="1">
    <citation type="submission" date="2018-05" db="EMBL/GenBank/DDBJ databases">
        <title>A metagenomic window into the 2 km-deep terrestrial subsurface aquifer revealed taxonomically and functionally diverse microbial community comprising novel uncultured bacterial lineages.</title>
        <authorList>
            <person name="Kadnikov V.V."/>
            <person name="Mardanov A.V."/>
            <person name="Beletsky A.V."/>
            <person name="Banks D."/>
            <person name="Pimenov N.V."/>
            <person name="Frank Y.A."/>
            <person name="Karnachuk O.V."/>
            <person name="Ravin N.V."/>
        </authorList>
    </citation>
    <scope>NUCLEOTIDE SEQUENCE [LARGE SCALE GENOMIC DNA]</scope>
    <source>
        <strain evidence="8">BY5</strain>
    </source>
</reference>
<keyword evidence="1" id="KW-0001">2Fe-2S</keyword>
<evidence type="ECO:0000313" key="8">
    <source>
        <dbReference type="EMBL" id="RCK81001.1"/>
    </source>
</evidence>
<dbReference type="GO" id="GO:0046872">
    <property type="term" value="F:metal ion binding"/>
    <property type="evidence" value="ECO:0007669"/>
    <property type="project" value="UniProtKB-KW"/>
</dbReference>
<keyword evidence="3" id="KW-0560">Oxidoreductase</keyword>
<dbReference type="SUPFAM" id="SSF54292">
    <property type="entry name" value="2Fe-2S ferredoxin-like"/>
    <property type="match status" value="1"/>
</dbReference>
<evidence type="ECO:0000256" key="5">
    <source>
        <dbReference type="ARBA" id="ARBA00023014"/>
    </source>
</evidence>
<dbReference type="InterPro" id="IPR051452">
    <property type="entry name" value="Diverse_Oxidoreductases"/>
</dbReference>
<protein>
    <submittedName>
        <fullName evidence="8">Xanthine dehydrogenase iron-sulfur subunit</fullName>
    </submittedName>
</protein>
<dbReference type="Pfam" id="PF00111">
    <property type="entry name" value="Fer2"/>
    <property type="match status" value="1"/>
</dbReference>
<comment type="caution">
    <text evidence="8">The sequence shown here is derived from an EMBL/GenBank/DDBJ whole genome shotgun (WGS) entry which is preliminary data.</text>
</comment>
<dbReference type="PANTHER" id="PTHR44379:SF5">
    <property type="entry name" value="OXIDOREDUCTASE WITH IRON-SULFUR SUBUNIT"/>
    <property type="match status" value="1"/>
</dbReference>
<feature type="compositionally biased region" description="Low complexity" evidence="6">
    <location>
        <begin position="159"/>
        <end position="169"/>
    </location>
</feature>
<dbReference type="AlphaFoldDB" id="A0A367ZUI7"/>
<evidence type="ECO:0000256" key="3">
    <source>
        <dbReference type="ARBA" id="ARBA00023002"/>
    </source>
</evidence>
<proteinExistence type="predicted"/>
<accession>A0A367ZUI7</accession>
<keyword evidence="2" id="KW-0479">Metal-binding</keyword>
<dbReference type="InterPro" id="IPR036010">
    <property type="entry name" value="2Fe-2S_ferredoxin-like_sf"/>
</dbReference>
<dbReference type="Pfam" id="PF01799">
    <property type="entry name" value="Fer2_2"/>
    <property type="match status" value="1"/>
</dbReference>
<dbReference type="PANTHER" id="PTHR44379">
    <property type="entry name" value="OXIDOREDUCTASE WITH IRON-SULFUR SUBUNIT"/>
    <property type="match status" value="1"/>
</dbReference>
<evidence type="ECO:0000256" key="6">
    <source>
        <dbReference type="SAM" id="MobiDB-lite"/>
    </source>
</evidence>
<dbReference type="PROSITE" id="PS51085">
    <property type="entry name" value="2FE2S_FER_2"/>
    <property type="match status" value="1"/>
</dbReference>
<evidence type="ECO:0000256" key="4">
    <source>
        <dbReference type="ARBA" id="ARBA00023004"/>
    </source>
</evidence>
<dbReference type="Gene3D" id="3.10.20.30">
    <property type="match status" value="1"/>
</dbReference>
<dbReference type="EMBL" id="QOQW01000003">
    <property type="protein sequence ID" value="RCK81001.1"/>
    <property type="molecule type" value="Genomic_DNA"/>
</dbReference>
<name>A0A367ZUI7_9BACT</name>
<feature type="region of interest" description="Disordered" evidence="6">
    <location>
        <begin position="159"/>
        <end position="178"/>
    </location>
</feature>
<dbReference type="PROSITE" id="PS00197">
    <property type="entry name" value="2FE2S_FER_1"/>
    <property type="match status" value="1"/>
</dbReference>
<dbReference type="GO" id="GO:0016491">
    <property type="term" value="F:oxidoreductase activity"/>
    <property type="evidence" value="ECO:0007669"/>
    <property type="project" value="UniProtKB-KW"/>
</dbReference>
<dbReference type="GO" id="GO:0051537">
    <property type="term" value="F:2 iron, 2 sulfur cluster binding"/>
    <property type="evidence" value="ECO:0007669"/>
    <property type="project" value="UniProtKB-KW"/>
</dbReference>
<evidence type="ECO:0000256" key="2">
    <source>
        <dbReference type="ARBA" id="ARBA00022723"/>
    </source>
</evidence>
<dbReference type="InterPro" id="IPR006058">
    <property type="entry name" value="2Fe2S_fd_BS"/>
</dbReference>
<keyword evidence="5" id="KW-0411">Iron-sulfur</keyword>
<evidence type="ECO:0000259" key="7">
    <source>
        <dbReference type="PROSITE" id="PS51085"/>
    </source>
</evidence>
<dbReference type="Gene3D" id="1.10.150.120">
    <property type="entry name" value="[2Fe-2S]-binding domain"/>
    <property type="match status" value="1"/>
</dbReference>
<feature type="domain" description="2Fe-2S ferredoxin-type" evidence="7">
    <location>
        <begin position="7"/>
        <end position="84"/>
    </location>
</feature>
<dbReference type="Proteomes" id="UP000252355">
    <property type="component" value="Unassembled WGS sequence"/>
</dbReference>
<dbReference type="InterPro" id="IPR012675">
    <property type="entry name" value="Beta-grasp_dom_sf"/>
</dbReference>
<keyword evidence="4" id="KW-0408">Iron</keyword>
<evidence type="ECO:0000256" key="1">
    <source>
        <dbReference type="ARBA" id="ARBA00022714"/>
    </source>
</evidence>
<dbReference type="InterPro" id="IPR002888">
    <property type="entry name" value="2Fe-2S-bd"/>
</dbReference>
<dbReference type="InterPro" id="IPR036884">
    <property type="entry name" value="2Fe-2S-bd_dom_sf"/>
</dbReference>
<evidence type="ECO:0000313" key="9">
    <source>
        <dbReference type="Proteomes" id="UP000252355"/>
    </source>
</evidence>
<dbReference type="InterPro" id="IPR001041">
    <property type="entry name" value="2Fe-2S_ferredoxin-type"/>
</dbReference>
<organism evidence="8 9">
    <name type="scientific">Candidatus Ozemobacter sibiricus</name>
    <dbReference type="NCBI Taxonomy" id="2268124"/>
    <lineage>
        <taxon>Bacteria</taxon>
        <taxon>Candidatus Ozemobacteria</taxon>
        <taxon>Candidatus Ozemobacterales</taxon>
        <taxon>Candidatus Ozemobacteraceae</taxon>
        <taxon>Candidatus Ozemobacter</taxon>
    </lineage>
</organism>